<proteinExistence type="predicted"/>
<gene>
    <name evidence="1" type="ORF">K491DRAFT_370382</name>
</gene>
<dbReference type="AlphaFoldDB" id="A0A6A6T9I8"/>
<evidence type="ECO:0000313" key="1">
    <source>
        <dbReference type="EMBL" id="KAF2656645.1"/>
    </source>
</evidence>
<name>A0A6A6T9I8_9PLEO</name>
<sequence length="286" mass="32386">MSTQLPASSKKSTEVPASDDVYNEAVKKGDERLALMNATNKVGSRFRDFPALFKKWGWSQEPLEGQDPLRCDMGQHGYGIRDALDGVTISPDIQDWDLYYARHDHDYEVNGKKYRTTGGYVGVAINQKNGVWLCPDAYAPAHEGLMKDPQVKDEELPELQRVSDVLWGQWVDHHTQKKTDMSNLNYIVHYLLSNPDSKSTLIRALRTHKQDDKAEVEPWEKMTRIPADSESGKAILGMKTTACAVFFLTDHQKELGKKKITAFDVFMHTSKNNREGPSMIYHIGAV</sequence>
<reference evidence="1" key="1">
    <citation type="journal article" date="2020" name="Stud. Mycol.">
        <title>101 Dothideomycetes genomes: a test case for predicting lifestyles and emergence of pathogens.</title>
        <authorList>
            <person name="Haridas S."/>
            <person name="Albert R."/>
            <person name="Binder M."/>
            <person name="Bloem J."/>
            <person name="Labutti K."/>
            <person name="Salamov A."/>
            <person name="Andreopoulos B."/>
            <person name="Baker S."/>
            <person name="Barry K."/>
            <person name="Bills G."/>
            <person name="Bluhm B."/>
            <person name="Cannon C."/>
            <person name="Castanera R."/>
            <person name="Culley D."/>
            <person name="Daum C."/>
            <person name="Ezra D."/>
            <person name="Gonzalez J."/>
            <person name="Henrissat B."/>
            <person name="Kuo A."/>
            <person name="Liang C."/>
            <person name="Lipzen A."/>
            <person name="Lutzoni F."/>
            <person name="Magnuson J."/>
            <person name="Mondo S."/>
            <person name="Nolan M."/>
            <person name="Ohm R."/>
            <person name="Pangilinan J."/>
            <person name="Park H.-J."/>
            <person name="Ramirez L."/>
            <person name="Alfaro M."/>
            <person name="Sun H."/>
            <person name="Tritt A."/>
            <person name="Yoshinaga Y."/>
            <person name="Zwiers L.-H."/>
            <person name="Turgeon B."/>
            <person name="Goodwin S."/>
            <person name="Spatafora J."/>
            <person name="Crous P."/>
            <person name="Grigoriev I."/>
        </authorList>
    </citation>
    <scope>NUCLEOTIDE SEQUENCE</scope>
    <source>
        <strain evidence="1">CBS 122681</strain>
    </source>
</reference>
<evidence type="ECO:0000313" key="2">
    <source>
        <dbReference type="Proteomes" id="UP000799324"/>
    </source>
</evidence>
<dbReference type="EMBL" id="MU004334">
    <property type="protein sequence ID" value="KAF2656645.1"/>
    <property type="molecule type" value="Genomic_DNA"/>
</dbReference>
<accession>A0A6A6T9I8</accession>
<dbReference type="OrthoDB" id="5337308at2759"/>
<keyword evidence="2" id="KW-1185">Reference proteome</keyword>
<organism evidence="1 2">
    <name type="scientific">Lophiostoma macrostomum CBS 122681</name>
    <dbReference type="NCBI Taxonomy" id="1314788"/>
    <lineage>
        <taxon>Eukaryota</taxon>
        <taxon>Fungi</taxon>
        <taxon>Dikarya</taxon>
        <taxon>Ascomycota</taxon>
        <taxon>Pezizomycotina</taxon>
        <taxon>Dothideomycetes</taxon>
        <taxon>Pleosporomycetidae</taxon>
        <taxon>Pleosporales</taxon>
        <taxon>Lophiostomataceae</taxon>
        <taxon>Lophiostoma</taxon>
    </lineage>
</organism>
<protein>
    <submittedName>
        <fullName evidence="1">Uncharacterized protein</fullName>
    </submittedName>
</protein>
<dbReference type="Proteomes" id="UP000799324">
    <property type="component" value="Unassembled WGS sequence"/>
</dbReference>